<dbReference type="PROSITE" id="PS00108">
    <property type="entry name" value="PROTEIN_KINASE_ST"/>
    <property type="match status" value="1"/>
</dbReference>
<evidence type="ECO:0000256" key="4">
    <source>
        <dbReference type="ARBA" id="ARBA00022777"/>
    </source>
</evidence>
<name>A0A836CJR0_9STRA</name>
<dbReference type="InterPro" id="IPR011009">
    <property type="entry name" value="Kinase-like_dom_sf"/>
</dbReference>
<keyword evidence="3" id="KW-0547">Nucleotide-binding</keyword>
<dbReference type="PANTHER" id="PTHR24349">
    <property type="entry name" value="SERINE/THREONINE-PROTEIN KINASE"/>
    <property type="match status" value="1"/>
</dbReference>
<evidence type="ECO:0000256" key="1">
    <source>
        <dbReference type="ARBA" id="ARBA00022527"/>
    </source>
</evidence>
<dbReference type="Proteomes" id="UP000664859">
    <property type="component" value="Unassembled WGS sequence"/>
</dbReference>
<dbReference type="FunFam" id="1.10.510.10:FF:000571">
    <property type="entry name" value="Maternal embryonic leucine zipper kinase"/>
    <property type="match status" value="1"/>
</dbReference>
<evidence type="ECO:0000259" key="7">
    <source>
        <dbReference type="PROSITE" id="PS50011"/>
    </source>
</evidence>
<dbReference type="EMBL" id="JAFCMP010000081">
    <property type="protein sequence ID" value="KAG5187838.1"/>
    <property type="molecule type" value="Genomic_DNA"/>
</dbReference>
<evidence type="ECO:0000313" key="9">
    <source>
        <dbReference type="Proteomes" id="UP000664859"/>
    </source>
</evidence>
<accession>A0A836CJR0</accession>
<proteinExistence type="predicted"/>
<evidence type="ECO:0000256" key="5">
    <source>
        <dbReference type="ARBA" id="ARBA00022840"/>
    </source>
</evidence>
<dbReference type="OrthoDB" id="40902at2759"/>
<dbReference type="InterPro" id="IPR000719">
    <property type="entry name" value="Prot_kinase_dom"/>
</dbReference>
<dbReference type="GO" id="GO:0004674">
    <property type="term" value="F:protein serine/threonine kinase activity"/>
    <property type="evidence" value="ECO:0007669"/>
    <property type="project" value="UniProtKB-KW"/>
</dbReference>
<feature type="region of interest" description="Disordered" evidence="6">
    <location>
        <begin position="233"/>
        <end position="337"/>
    </location>
</feature>
<keyword evidence="1" id="KW-0723">Serine/threonine-protein kinase</keyword>
<keyword evidence="5" id="KW-0067">ATP-binding</keyword>
<evidence type="ECO:0000313" key="8">
    <source>
        <dbReference type="EMBL" id="KAG5187838.1"/>
    </source>
</evidence>
<dbReference type="GO" id="GO:0005524">
    <property type="term" value="F:ATP binding"/>
    <property type="evidence" value="ECO:0007669"/>
    <property type="project" value="UniProtKB-KW"/>
</dbReference>
<dbReference type="Pfam" id="PF00069">
    <property type="entry name" value="Pkinase"/>
    <property type="match status" value="1"/>
</dbReference>
<dbReference type="PROSITE" id="PS50011">
    <property type="entry name" value="PROTEIN_KINASE_DOM"/>
    <property type="match status" value="1"/>
</dbReference>
<keyword evidence="2" id="KW-0808">Transferase</keyword>
<dbReference type="SUPFAM" id="SSF56112">
    <property type="entry name" value="Protein kinase-like (PK-like)"/>
    <property type="match status" value="1"/>
</dbReference>
<organism evidence="8 9">
    <name type="scientific">Tribonema minus</name>
    <dbReference type="NCBI Taxonomy" id="303371"/>
    <lineage>
        <taxon>Eukaryota</taxon>
        <taxon>Sar</taxon>
        <taxon>Stramenopiles</taxon>
        <taxon>Ochrophyta</taxon>
        <taxon>PX clade</taxon>
        <taxon>Xanthophyceae</taxon>
        <taxon>Tribonematales</taxon>
        <taxon>Tribonemataceae</taxon>
        <taxon>Tribonema</taxon>
    </lineage>
</organism>
<keyword evidence="9" id="KW-1185">Reference proteome</keyword>
<dbReference type="InterPro" id="IPR008271">
    <property type="entry name" value="Ser/Thr_kinase_AS"/>
</dbReference>
<protein>
    <submittedName>
        <fullName evidence="8">Calcium/calmodulin-dependent protein kinase type 1D-like protein</fullName>
    </submittedName>
</protein>
<reference evidence="8" key="1">
    <citation type="submission" date="2021-02" db="EMBL/GenBank/DDBJ databases">
        <title>First Annotated Genome of the Yellow-green Alga Tribonema minus.</title>
        <authorList>
            <person name="Mahan K.M."/>
        </authorList>
    </citation>
    <scope>NUCLEOTIDE SEQUENCE</scope>
    <source>
        <strain evidence="8">UTEX B ZZ1240</strain>
    </source>
</reference>
<sequence length="337" mass="36332">MEPQELAREAEMLRAVCHPHVIKLIDIFHGDGRLYLVMELVRGGDLFDRIVDRGRYTEELARQLVIRLLGAVAYLHSIDIVHRDLKPENILLVRRDDDVELKITDFGLAKRSTAGDALKTYCGTPQYFAPEVLKRRHTVLGTGRYGKAADMWSIGVILYVLLSGTHPFHDDTLYEQIQDAFCSFQGDEWSGISEAAKDLVCRLITQDPNDRLTADAALHHPFCAGRELRVRTPRVTSKQGGTSDDGCCLEGQEDGSVSAAATHSDDGGATTASPGAESTGSDGTAAGGGGGGARAQAALPAMMMQWGRVRGRQRRSGGRAAAAAAAQPHGSTTAYST</sequence>
<dbReference type="CDD" id="cd05117">
    <property type="entry name" value="STKc_CAMK"/>
    <property type="match status" value="1"/>
</dbReference>
<keyword evidence="4 8" id="KW-0418">Kinase</keyword>
<dbReference type="InterPro" id="IPR050205">
    <property type="entry name" value="CDPK_Ser/Thr_kinases"/>
</dbReference>
<dbReference type="SMART" id="SM00220">
    <property type="entry name" value="S_TKc"/>
    <property type="match status" value="1"/>
</dbReference>
<feature type="compositionally biased region" description="Low complexity" evidence="6">
    <location>
        <begin position="275"/>
        <end position="284"/>
    </location>
</feature>
<dbReference type="Gene3D" id="1.10.510.10">
    <property type="entry name" value="Transferase(Phosphotransferase) domain 1"/>
    <property type="match status" value="1"/>
</dbReference>
<gene>
    <name evidence="8" type="ORF">JKP88DRAFT_306420</name>
</gene>
<dbReference type="AlphaFoldDB" id="A0A836CJR0"/>
<evidence type="ECO:0000256" key="6">
    <source>
        <dbReference type="SAM" id="MobiDB-lite"/>
    </source>
</evidence>
<feature type="domain" description="Protein kinase" evidence="7">
    <location>
        <begin position="1"/>
        <end position="223"/>
    </location>
</feature>
<evidence type="ECO:0000256" key="3">
    <source>
        <dbReference type="ARBA" id="ARBA00022741"/>
    </source>
</evidence>
<evidence type="ECO:0000256" key="2">
    <source>
        <dbReference type="ARBA" id="ARBA00022679"/>
    </source>
</evidence>
<comment type="caution">
    <text evidence="8">The sequence shown here is derived from an EMBL/GenBank/DDBJ whole genome shotgun (WGS) entry which is preliminary data.</text>
</comment>